<proteinExistence type="inferred from homology"/>
<dbReference type="Proteomes" id="UP000053611">
    <property type="component" value="Unassembled WGS sequence"/>
</dbReference>
<name>A0A0J0XJM0_9TREE</name>
<dbReference type="PANTHER" id="PTHR11941">
    <property type="entry name" value="ENOYL-COA HYDRATASE-RELATED"/>
    <property type="match status" value="1"/>
</dbReference>
<dbReference type="GO" id="GO:0006635">
    <property type="term" value="P:fatty acid beta-oxidation"/>
    <property type="evidence" value="ECO:0007669"/>
    <property type="project" value="TreeGrafter"/>
</dbReference>
<protein>
    <submittedName>
        <fullName evidence="3">ClpP/crotonase</fullName>
    </submittedName>
</protein>
<dbReference type="PROSITE" id="PS00166">
    <property type="entry name" value="ENOYL_COA_HYDRATASE"/>
    <property type="match status" value="1"/>
</dbReference>
<evidence type="ECO:0000313" key="4">
    <source>
        <dbReference type="Proteomes" id="UP000053611"/>
    </source>
</evidence>
<dbReference type="SUPFAM" id="SSF52096">
    <property type="entry name" value="ClpP/crotonase"/>
    <property type="match status" value="1"/>
</dbReference>
<keyword evidence="4" id="KW-1185">Reference proteome</keyword>
<dbReference type="GO" id="GO:0005777">
    <property type="term" value="C:peroxisome"/>
    <property type="evidence" value="ECO:0007669"/>
    <property type="project" value="TreeGrafter"/>
</dbReference>
<evidence type="ECO:0000256" key="1">
    <source>
        <dbReference type="ARBA" id="ARBA00005254"/>
    </source>
</evidence>
<dbReference type="OrthoDB" id="1696280at2759"/>
<dbReference type="RefSeq" id="XP_018277796.1">
    <property type="nucleotide sequence ID" value="XM_018421432.1"/>
</dbReference>
<dbReference type="InterPro" id="IPR018376">
    <property type="entry name" value="Enoyl-CoA_hyd/isom_CS"/>
</dbReference>
<dbReference type="STRING" id="879819.A0A0J0XJM0"/>
<dbReference type="Gene3D" id="3.90.226.10">
    <property type="entry name" value="2-enoyl-CoA Hydratase, Chain A, domain 1"/>
    <property type="match status" value="1"/>
</dbReference>
<dbReference type="EMBL" id="KQ087220">
    <property type="protein sequence ID" value="KLT41305.1"/>
    <property type="molecule type" value="Genomic_DNA"/>
</dbReference>
<evidence type="ECO:0000313" key="3">
    <source>
        <dbReference type="EMBL" id="KLT41305.1"/>
    </source>
</evidence>
<dbReference type="PANTHER" id="PTHR11941:SF75">
    <property type="entry name" value="ENOYL-COA HYDRATASE_ISOMERASE FAMILY PROTEIN"/>
    <property type="match status" value="1"/>
</dbReference>
<reference evidence="3 4" key="1">
    <citation type="submission" date="2015-03" db="EMBL/GenBank/DDBJ databases">
        <title>Genomics and transcriptomics of the oil-accumulating basidiomycete yeast T. oleaginosus allow insights into substrate utilization and the diverse evolutionary trajectories of mating systems in fungi.</title>
        <authorList>
            <consortium name="DOE Joint Genome Institute"/>
            <person name="Kourist R."/>
            <person name="Kracht O."/>
            <person name="Bracharz F."/>
            <person name="Lipzen A."/>
            <person name="Nolan M."/>
            <person name="Ohm R."/>
            <person name="Grigoriev I."/>
            <person name="Sun S."/>
            <person name="Heitman J."/>
            <person name="Bruck T."/>
            <person name="Nowrousian M."/>
        </authorList>
    </citation>
    <scope>NUCLEOTIDE SEQUENCE [LARGE SCALE GENOMIC DNA]</scope>
    <source>
        <strain evidence="3 4">IBC0246</strain>
    </source>
</reference>
<dbReference type="AlphaFoldDB" id="A0A0J0XJM0"/>
<dbReference type="CDD" id="cd06558">
    <property type="entry name" value="crotonase-like"/>
    <property type="match status" value="1"/>
</dbReference>
<dbReference type="Pfam" id="PF00378">
    <property type="entry name" value="ECH_1"/>
    <property type="match status" value="1"/>
</dbReference>
<evidence type="ECO:0000256" key="2">
    <source>
        <dbReference type="RuleBase" id="RU003707"/>
    </source>
</evidence>
<accession>A0A0J0XJM0</accession>
<sequence length="264" mass="28900">MVFTTVTHPHPLVWQLTLSQPPDNRMTPDALHEMMRRLDQVEADWRRANAGKPPGEWQGGALIVTGGGPKFFSNGLDPETTKNPDFTKGLFDPFKNRLLTFPLVTIAAINGHCFAGGFMMALCCDIRIMTGGRGLLSLNENVIGIPLTAAGTELVKMKLAANYFTPVALGDRFNQKQALAAGIIHEIVDVSRGPNGLLERALEIGVGEGPKASWGVWGAIKENMYRTVIDACAIPRGPRSVELDELFWARIARQERELAVKAKL</sequence>
<dbReference type="InterPro" id="IPR029045">
    <property type="entry name" value="ClpP/crotonase-like_dom_sf"/>
</dbReference>
<comment type="similarity">
    <text evidence="1 2">Belongs to the enoyl-CoA hydratase/isomerase family.</text>
</comment>
<dbReference type="GeneID" id="28982035"/>
<gene>
    <name evidence="3" type="ORF">CC85DRAFT_276319</name>
</gene>
<dbReference type="GO" id="GO:0004165">
    <property type="term" value="F:delta(3)-delta(2)-enoyl-CoA isomerase activity"/>
    <property type="evidence" value="ECO:0007669"/>
    <property type="project" value="TreeGrafter"/>
</dbReference>
<dbReference type="InterPro" id="IPR001753">
    <property type="entry name" value="Enoyl-CoA_hydra/iso"/>
</dbReference>
<organism evidence="3 4">
    <name type="scientific">Cutaneotrichosporon oleaginosum</name>
    <dbReference type="NCBI Taxonomy" id="879819"/>
    <lineage>
        <taxon>Eukaryota</taxon>
        <taxon>Fungi</taxon>
        <taxon>Dikarya</taxon>
        <taxon>Basidiomycota</taxon>
        <taxon>Agaricomycotina</taxon>
        <taxon>Tremellomycetes</taxon>
        <taxon>Trichosporonales</taxon>
        <taxon>Trichosporonaceae</taxon>
        <taxon>Cutaneotrichosporon</taxon>
    </lineage>
</organism>